<gene>
    <name evidence="1" type="ORF">GGQ59_002742</name>
</gene>
<dbReference type="AlphaFoldDB" id="A0A840I6T7"/>
<dbReference type="RefSeq" id="WP_183819567.1">
    <property type="nucleotide sequence ID" value="NZ_JACHOB010000007.1"/>
</dbReference>
<accession>A0A840I6T7</accession>
<evidence type="ECO:0000313" key="2">
    <source>
        <dbReference type="Proteomes" id="UP000563524"/>
    </source>
</evidence>
<proteinExistence type="predicted"/>
<dbReference type="EMBL" id="JACHOB010000007">
    <property type="protein sequence ID" value="MBB4660192.1"/>
    <property type="molecule type" value="Genomic_DNA"/>
</dbReference>
<reference evidence="1 2" key="1">
    <citation type="submission" date="2020-08" db="EMBL/GenBank/DDBJ databases">
        <title>Genomic Encyclopedia of Type Strains, Phase IV (KMG-IV): sequencing the most valuable type-strain genomes for metagenomic binning, comparative biology and taxonomic classification.</title>
        <authorList>
            <person name="Goeker M."/>
        </authorList>
    </citation>
    <scope>NUCLEOTIDE SEQUENCE [LARGE SCALE GENOMIC DNA]</scope>
    <source>
        <strain evidence="1 2">DSM 102850</strain>
    </source>
</reference>
<name>A0A840I6T7_9PROT</name>
<sequence>MATTKILSARIPASDRDALAALARSAGMTLTAYLLAVIQEEVRRSDAAARRRYEADILTREEPSEAIVKLAAALLEKLSPLEMRAALHDVRRTSSRVTPTGAAAPPS</sequence>
<protein>
    <recommendedName>
        <fullName evidence="3">DUF1778 domain-containing protein</fullName>
    </recommendedName>
</protein>
<organism evidence="1 2">
    <name type="scientific">Parvularcula dongshanensis</name>
    <dbReference type="NCBI Taxonomy" id="1173995"/>
    <lineage>
        <taxon>Bacteria</taxon>
        <taxon>Pseudomonadati</taxon>
        <taxon>Pseudomonadota</taxon>
        <taxon>Alphaproteobacteria</taxon>
        <taxon>Parvularculales</taxon>
        <taxon>Parvularculaceae</taxon>
        <taxon>Parvularcula</taxon>
    </lineage>
</organism>
<evidence type="ECO:0000313" key="1">
    <source>
        <dbReference type="EMBL" id="MBB4660192.1"/>
    </source>
</evidence>
<dbReference type="Proteomes" id="UP000563524">
    <property type="component" value="Unassembled WGS sequence"/>
</dbReference>
<comment type="caution">
    <text evidence="1">The sequence shown here is derived from an EMBL/GenBank/DDBJ whole genome shotgun (WGS) entry which is preliminary data.</text>
</comment>
<evidence type="ECO:0008006" key="3">
    <source>
        <dbReference type="Google" id="ProtNLM"/>
    </source>
</evidence>
<keyword evidence="2" id="KW-1185">Reference proteome</keyword>